<keyword evidence="5" id="KW-0732">Signal</keyword>
<keyword evidence="9" id="KW-0675">Receptor</keyword>
<evidence type="ECO:0000256" key="4">
    <source>
        <dbReference type="ARBA" id="ARBA00022692"/>
    </source>
</evidence>
<accession>A0A6P8C0K9</accession>
<keyword evidence="6" id="KW-0677">Repeat</keyword>
<evidence type="ECO:0000256" key="5">
    <source>
        <dbReference type="ARBA" id="ARBA00022729"/>
    </source>
</evidence>
<dbReference type="Gene3D" id="3.80.10.10">
    <property type="entry name" value="Ribonuclease Inhibitor"/>
    <property type="match status" value="4"/>
</dbReference>
<comment type="similarity">
    <text evidence="2">Belongs to the RLP family.</text>
</comment>
<keyword evidence="7" id="KW-1133">Transmembrane helix</keyword>
<dbReference type="InterPro" id="IPR032675">
    <property type="entry name" value="LRR_dom_sf"/>
</dbReference>
<dbReference type="RefSeq" id="XP_031375351.1">
    <property type="nucleotide sequence ID" value="XM_031519491.1"/>
</dbReference>
<evidence type="ECO:0000313" key="14">
    <source>
        <dbReference type="RefSeq" id="XP_031375351.1"/>
    </source>
</evidence>
<keyword evidence="8" id="KW-0472">Membrane</keyword>
<sequence>MSAELCSTSVIHSSSPEMPLKASCDIFSPASYPKTASWTKAADCCLWDGVACDGATREVIGLHLSCSWLQGTLHSNSTLFSLRSLWKLNLAGKDFGGSQISSRLLINIRRGQQNEEEKTARSDTRVFQTLSPGALCGNHEQLRILDLSSSNLSGALEFETMFSKLKNGILLWLPSKLRLLVQNNGNCSFPNLDINMIEGQIPQWLFSIGIDTLEFLVLSDNKITGVMSQFPWNCIDFALLSGDFLEGPLPALPPTTYLSDVSNNKISGDIPSSFCGVSSLRDLVLSNNNLSGTVRECFGNLTNLGRLNLGGNQLEGPLPRSLANCTILVDVDISKNEISDTFPYWLIIRVEISIIDLSNNGCKGPVPIPPPAIGFYPVSGNEFMGEITSSIRNATGLEVINLSNNSLSGTIPSVLQIPIPNQLGGALPRSLANCKNMEVLDLGNNYLEDRFSVWLDALPELQANAMKNEEKGGLQYMKSRRYGYQDSVKNPFFCNLEWLDLSSNKLTGQIPTALAELASLSYLNLSVDQLTEPIPQSTQFDTFNRDSFDGNPRLCWHPLPQACGDDAQPSTTSPDEEGMNSGTRSNGEL</sequence>
<evidence type="ECO:0000256" key="7">
    <source>
        <dbReference type="ARBA" id="ARBA00022989"/>
    </source>
</evidence>
<keyword evidence="3" id="KW-0433">Leucine-rich repeat</keyword>
<evidence type="ECO:0000256" key="11">
    <source>
        <dbReference type="SAM" id="MobiDB-lite"/>
    </source>
</evidence>
<protein>
    <submittedName>
        <fullName evidence="14">Receptor-like protein Cf-9 homolog</fullName>
    </submittedName>
</protein>
<keyword evidence="4" id="KW-0812">Transmembrane</keyword>
<dbReference type="GeneID" id="116189765"/>
<reference evidence="13" key="1">
    <citation type="journal article" date="2020" name="Plant Biotechnol. J.">
        <title>The pomegranate (Punica granatum L.) draft genome dissects genetic divergence between soft- and hard-seeded cultivars.</title>
        <authorList>
            <person name="Luo X."/>
            <person name="Li H."/>
            <person name="Wu Z."/>
            <person name="Yao W."/>
            <person name="Zhao P."/>
            <person name="Cao D."/>
            <person name="Yu H."/>
            <person name="Li K."/>
            <person name="Poudel K."/>
            <person name="Zhao D."/>
            <person name="Zhang F."/>
            <person name="Xia X."/>
            <person name="Chen L."/>
            <person name="Wang Q."/>
            <person name="Jing D."/>
            <person name="Cao S."/>
        </authorList>
    </citation>
    <scope>NUCLEOTIDE SEQUENCE [LARGE SCALE GENOMIC DNA]</scope>
    <source>
        <strain evidence="13">cv. Tunisia</strain>
    </source>
</reference>
<dbReference type="GO" id="GO:0016020">
    <property type="term" value="C:membrane"/>
    <property type="evidence" value="ECO:0007669"/>
    <property type="project" value="UniProtKB-SubCell"/>
</dbReference>
<evidence type="ECO:0000256" key="1">
    <source>
        <dbReference type="ARBA" id="ARBA00004479"/>
    </source>
</evidence>
<dbReference type="Pfam" id="PF00560">
    <property type="entry name" value="LRR_1"/>
    <property type="match status" value="2"/>
</dbReference>
<evidence type="ECO:0000256" key="10">
    <source>
        <dbReference type="ARBA" id="ARBA00023180"/>
    </source>
</evidence>
<keyword evidence="13" id="KW-1185">Reference proteome</keyword>
<evidence type="ECO:0000256" key="3">
    <source>
        <dbReference type="ARBA" id="ARBA00022614"/>
    </source>
</evidence>
<proteinExistence type="inferred from homology"/>
<dbReference type="InterPro" id="IPR001611">
    <property type="entry name" value="Leu-rich_rpt"/>
</dbReference>
<dbReference type="PANTHER" id="PTHR48061:SF46">
    <property type="entry name" value="LEUCINE-RICH REPEAT-CONTAINING N-TERMINAL PLANT-TYPE DOMAIN-CONTAINING PROTEIN"/>
    <property type="match status" value="1"/>
</dbReference>
<evidence type="ECO:0000256" key="9">
    <source>
        <dbReference type="ARBA" id="ARBA00023170"/>
    </source>
</evidence>
<dbReference type="InterPro" id="IPR013210">
    <property type="entry name" value="LRR_N_plant-typ"/>
</dbReference>
<reference evidence="14" key="2">
    <citation type="submission" date="2025-08" db="UniProtKB">
        <authorList>
            <consortium name="RefSeq"/>
        </authorList>
    </citation>
    <scope>IDENTIFICATION</scope>
    <source>
        <tissue evidence="14">Leaf</tissue>
    </source>
</reference>
<organism evidence="13 14">
    <name type="scientific">Punica granatum</name>
    <name type="common">Pomegranate</name>
    <dbReference type="NCBI Taxonomy" id="22663"/>
    <lineage>
        <taxon>Eukaryota</taxon>
        <taxon>Viridiplantae</taxon>
        <taxon>Streptophyta</taxon>
        <taxon>Embryophyta</taxon>
        <taxon>Tracheophyta</taxon>
        <taxon>Spermatophyta</taxon>
        <taxon>Magnoliopsida</taxon>
        <taxon>eudicotyledons</taxon>
        <taxon>Gunneridae</taxon>
        <taxon>Pentapetalae</taxon>
        <taxon>rosids</taxon>
        <taxon>malvids</taxon>
        <taxon>Myrtales</taxon>
        <taxon>Lythraceae</taxon>
        <taxon>Punica</taxon>
    </lineage>
</organism>
<keyword evidence="10" id="KW-0325">Glycoprotein</keyword>
<dbReference type="Pfam" id="PF13855">
    <property type="entry name" value="LRR_8"/>
    <property type="match status" value="1"/>
</dbReference>
<dbReference type="Proteomes" id="UP000515151">
    <property type="component" value="Unplaced"/>
</dbReference>
<evidence type="ECO:0000256" key="8">
    <source>
        <dbReference type="ARBA" id="ARBA00023136"/>
    </source>
</evidence>
<feature type="domain" description="Leucine-rich repeat-containing N-terminal plant-type" evidence="12">
    <location>
        <begin position="32"/>
        <end position="53"/>
    </location>
</feature>
<feature type="region of interest" description="Disordered" evidence="11">
    <location>
        <begin position="559"/>
        <end position="589"/>
    </location>
</feature>
<evidence type="ECO:0000256" key="2">
    <source>
        <dbReference type="ARBA" id="ARBA00009592"/>
    </source>
</evidence>
<evidence type="ECO:0000256" key="6">
    <source>
        <dbReference type="ARBA" id="ARBA00022737"/>
    </source>
</evidence>
<dbReference type="PROSITE" id="PS51450">
    <property type="entry name" value="LRR"/>
    <property type="match status" value="1"/>
</dbReference>
<dbReference type="InterPro" id="IPR046956">
    <property type="entry name" value="RLP23-like"/>
</dbReference>
<dbReference type="FunFam" id="3.80.10.10:FF:000041">
    <property type="entry name" value="LRR receptor-like serine/threonine-protein kinase ERECTA"/>
    <property type="match status" value="1"/>
</dbReference>
<evidence type="ECO:0000259" key="12">
    <source>
        <dbReference type="Pfam" id="PF08263"/>
    </source>
</evidence>
<dbReference type="OrthoDB" id="1732009at2759"/>
<dbReference type="SUPFAM" id="SSF52058">
    <property type="entry name" value="L domain-like"/>
    <property type="match status" value="1"/>
</dbReference>
<name>A0A6P8C0K9_PUNGR</name>
<dbReference type="Pfam" id="PF08263">
    <property type="entry name" value="LRRNT_2"/>
    <property type="match status" value="1"/>
</dbReference>
<comment type="subcellular location">
    <subcellularLocation>
        <location evidence="1">Membrane</location>
        <topology evidence="1">Single-pass type I membrane protein</topology>
    </subcellularLocation>
</comment>
<dbReference type="AlphaFoldDB" id="A0A6P8C0K9"/>
<gene>
    <name evidence="14" type="primary">LOC116189765</name>
</gene>
<evidence type="ECO:0000313" key="13">
    <source>
        <dbReference type="Proteomes" id="UP000515151"/>
    </source>
</evidence>
<feature type="compositionally biased region" description="Polar residues" evidence="11">
    <location>
        <begin position="580"/>
        <end position="589"/>
    </location>
</feature>
<dbReference type="PANTHER" id="PTHR48061">
    <property type="entry name" value="LEUCINE-RICH REPEAT RECEPTOR PROTEIN KINASE EMS1-LIKE-RELATED"/>
    <property type="match status" value="1"/>
</dbReference>